<dbReference type="OrthoDB" id="1701885at2759"/>
<feature type="region of interest" description="Disordered" evidence="2">
    <location>
        <begin position="1224"/>
        <end position="1294"/>
    </location>
</feature>
<feature type="compositionally biased region" description="Polar residues" evidence="2">
    <location>
        <begin position="1401"/>
        <end position="1415"/>
    </location>
</feature>
<feature type="compositionally biased region" description="Low complexity" evidence="2">
    <location>
        <begin position="334"/>
        <end position="355"/>
    </location>
</feature>
<protein>
    <submittedName>
        <fullName evidence="3">Uncharacterized protein</fullName>
    </submittedName>
</protein>
<feature type="coiled-coil region" evidence="1">
    <location>
        <begin position="941"/>
        <end position="984"/>
    </location>
</feature>
<evidence type="ECO:0000256" key="1">
    <source>
        <dbReference type="SAM" id="Coils"/>
    </source>
</evidence>
<feature type="compositionally biased region" description="Polar residues" evidence="2">
    <location>
        <begin position="1168"/>
        <end position="1182"/>
    </location>
</feature>
<feature type="compositionally biased region" description="Polar residues" evidence="2">
    <location>
        <begin position="113"/>
        <end position="127"/>
    </location>
</feature>
<feature type="compositionally biased region" description="Basic and acidic residues" evidence="2">
    <location>
        <begin position="232"/>
        <end position="248"/>
    </location>
</feature>
<reference evidence="4" key="1">
    <citation type="journal article" date="2017" name="Cell">
        <title>Insights into land plant evolution garnered from the Marchantia polymorpha genome.</title>
        <authorList>
            <person name="Bowman J.L."/>
            <person name="Kohchi T."/>
            <person name="Yamato K.T."/>
            <person name="Jenkins J."/>
            <person name="Shu S."/>
            <person name="Ishizaki K."/>
            <person name="Yamaoka S."/>
            <person name="Nishihama R."/>
            <person name="Nakamura Y."/>
            <person name="Berger F."/>
            <person name="Adam C."/>
            <person name="Aki S.S."/>
            <person name="Althoff F."/>
            <person name="Araki T."/>
            <person name="Arteaga-Vazquez M.A."/>
            <person name="Balasubrmanian S."/>
            <person name="Barry K."/>
            <person name="Bauer D."/>
            <person name="Boehm C.R."/>
            <person name="Briginshaw L."/>
            <person name="Caballero-Perez J."/>
            <person name="Catarino B."/>
            <person name="Chen F."/>
            <person name="Chiyoda S."/>
            <person name="Chovatia M."/>
            <person name="Davies K.M."/>
            <person name="Delmans M."/>
            <person name="Demura T."/>
            <person name="Dierschke T."/>
            <person name="Dolan L."/>
            <person name="Dorantes-Acosta A.E."/>
            <person name="Eklund D.M."/>
            <person name="Florent S.N."/>
            <person name="Flores-Sandoval E."/>
            <person name="Fujiyama A."/>
            <person name="Fukuzawa H."/>
            <person name="Galik B."/>
            <person name="Grimanelli D."/>
            <person name="Grimwood J."/>
            <person name="Grossniklaus U."/>
            <person name="Hamada T."/>
            <person name="Haseloff J."/>
            <person name="Hetherington A.J."/>
            <person name="Higo A."/>
            <person name="Hirakawa Y."/>
            <person name="Hundley H.N."/>
            <person name="Ikeda Y."/>
            <person name="Inoue K."/>
            <person name="Inoue S.I."/>
            <person name="Ishida S."/>
            <person name="Jia Q."/>
            <person name="Kakita M."/>
            <person name="Kanazawa T."/>
            <person name="Kawai Y."/>
            <person name="Kawashima T."/>
            <person name="Kennedy M."/>
            <person name="Kinose K."/>
            <person name="Kinoshita T."/>
            <person name="Kohara Y."/>
            <person name="Koide E."/>
            <person name="Komatsu K."/>
            <person name="Kopischke S."/>
            <person name="Kubo M."/>
            <person name="Kyozuka J."/>
            <person name="Lagercrantz U."/>
            <person name="Lin S.S."/>
            <person name="Lindquist E."/>
            <person name="Lipzen A.M."/>
            <person name="Lu C.W."/>
            <person name="De Luna E."/>
            <person name="Martienssen R.A."/>
            <person name="Minamino N."/>
            <person name="Mizutani M."/>
            <person name="Mizutani M."/>
            <person name="Mochizuki N."/>
            <person name="Monte I."/>
            <person name="Mosher R."/>
            <person name="Nagasaki H."/>
            <person name="Nakagami H."/>
            <person name="Naramoto S."/>
            <person name="Nishitani K."/>
            <person name="Ohtani M."/>
            <person name="Okamoto T."/>
            <person name="Okumura M."/>
            <person name="Phillips J."/>
            <person name="Pollak B."/>
            <person name="Reinders A."/>
            <person name="Rovekamp M."/>
            <person name="Sano R."/>
            <person name="Sawa S."/>
            <person name="Schmid M.W."/>
            <person name="Shirakawa M."/>
            <person name="Solano R."/>
            <person name="Spunde A."/>
            <person name="Suetsugu N."/>
            <person name="Sugano S."/>
            <person name="Sugiyama A."/>
            <person name="Sun R."/>
            <person name="Suzuki Y."/>
            <person name="Takenaka M."/>
            <person name="Takezawa D."/>
            <person name="Tomogane H."/>
            <person name="Tsuzuki M."/>
            <person name="Ueda T."/>
            <person name="Umeda M."/>
            <person name="Ward J.M."/>
            <person name="Watanabe Y."/>
            <person name="Yazaki K."/>
            <person name="Yokoyama R."/>
            <person name="Yoshitake Y."/>
            <person name="Yotsui I."/>
            <person name="Zachgo S."/>
            <person name="Schmutz J."/>
        </authorList>
    </citation>
    <scope>NUCLEOTIDE SEQUENCE [LARGE SCALE GENOMIC DNA]</scope>
    <source>
        <strain evidence="4">Tak-1</strain>
    </source>
</reference>
<name>A0A2R6WDN4_MARPO</name>
<feature type="compositionally biased region" description="Acidic residues" evidence="2">
    <location>
        <begin position="489"/>
        <end position="498"/>
    </location>
</feature>
<dbReference type="Proteomes" id="UP000244005">
    <property type="component" value="Unassembled WGS sequence"/>
</dbReference>
<feature type="compositionally biased region" description="Basic and acidic residues" evidence="2">
    <location>
        <begin position="168"/>
        <end position="185"/>
    </location>
</feature>
<feature type="compositionally biased region" description="Low complexity" evidence="2">
    <location>
        <begin position="141"/>
        <end position="155"/>
    </location>
</feature>
<feature type="region of interest" description="Disordered" evidence="2">
    <location>
        <begin position="457"/>
        <end position="501"/>
    </location>
</feature>
<evidence type="ECO:0000313" key="4">
    <source>
        <dbReference type="Proteomes" id="UP000244005"/>
    </source>
</evidence>
<feature type="compositionally biased region" description="Basic and acidic residues" evidence="2">
    <location>
        <begin position="1307"/>
        <end position="1331"/>
    </location>
</feature>
<dbReference type="InterPro" id="IPR040348">
    <property type="entry name" value="POLAR-like"/>
</dbReference>
<accession>A0A2R6WDN4</accession>
<feature type="region of interest" description="Disordered" evidence="2">
    <location>
        <begin position="1155"/>
        <end position="1191"/>
    </location>
</feature>
<dbReference type="PANTHER" id="PTHR33476">
    <property type="entry name" value="EMB|CAB62613.1"/>
    <property type="match status" value="1"/>
</dbReference>
<feature type="region of interest" description="Disordered" evidence="2">
    <location>
        <begin position="100"/>
        <end position="292"/>
    </location>
</feature>
<feature type="compositionally biased region" description="Basic and acidic residues" evidence="2">
    <location>
        <begin position="193"/>
        <end position="203"/>
    </location>
</feature>
<feature type="region of interest" description="Disordered" evidence="2">
    <location>
        <begin position="1307"/>
        <end position="1337"/>
    </location>
</feature>
<feature type="compositionally biased region" description="Low complexity" evidence="2">
    <location>
        <begin position="270"/>
        <end position="286"/>
    </location>
</feature>
<evidence type="ECO:0000256" key="2">
    <source>
        <dbReference type="SAM" id="MobiDB-lite"/>
    </source>
</evidence>
<organism evidence="3 4">
    <name type="scientific">Marchantia polymorpha</name>
    <name type="common">Common liverwort</name>
    <name type="synonym">Marchantia aquatica</name>
    <dbReference type="NCBI Taxonomy" id="3197"/>
    <lineage>
        <taxon>Eukaryota</taxon>
        <taxon>Viridiplantae</taxon>
        <taxon>Streptophyta</taxon>
        <taxon>Embryophyta</taxon>
        <taxon>Marchantiophyta</taxon>
        <taxon>Marchantiopsida</taxon>
        <taxon>Marchantiidae</taxon>
        <taxon>Marchantiales</taxon>
        <taxon>Marchantiaceae</taxon>
        <taxon>Marchantia</taxon>
    </lineage>
</organism>
<feature type="compositionally biased region" description="Low complexity" evidence="2">
    <location>
        <begin position="1071"/>
        <end position="1081"/>
    </location>
</feature>
<keyword evidence="1" id="KW-0175">Coiled coil</keyword>
<feature type="region of interest" description="Disordered" evidence="2">
    <location>
        <begin position="1372"/>
        <end position="1455"/>
    </location>
</feature>
<proteinExistence type="predicted"/>
<feature type="compositionally biased region" description="Basic and acidic residues" evidence="2">
    <location>
        <begin position="101"/>
        <end position="110"/>
    </location>
</feature>
<feature type="region of interest" description="Disordered" evidence="2">
    <location>
        <begin position="415"/>
        <end position="442"/>
    </location>
</feature>
<dbReference type="EMBL" id="KZ772776">
    <property type="protein sequence ID" value="PTQ31969.1"/>
    <property type="molecule type" value="Genomic_DNA"/>
</dbReference>
<feature type="region of interest" description="Disordered" evidence="2">
    <location>
        <begin position="1006"/>
        <end position="1102"/>
    </location>
</feature>
<dbReference type="PANTHER" id="PTHR33476:SF22">
    <property type="entry name" value="PROTEIN POLAR LOCALIZATION DURING ASYMMETRIC DIVISION AND REDISTRIBUTION"/>
    <property type="match status" value="1"/>
</dbReference>
<feature type="compositionally biased region" description="Polar residues" evidence="2">
    <location>
        <begin position="1424"/>
        <end position="1440"/>
    </location>
</feature>
<feature type="compositionally biased region" description="Basic and acidic residues" evidence="2">
    <location>
        <begin position="1384"/>
        <end position="1399"/>
    </location>
</feature>
<gene>
    <name evidence="3" type="ORF">MARPO_0104s0008</name>
</gene>
<feature type="compositionally biased region" description="Polar residues" evidence="2">
    <location>
        <begin position="1254"/>
        <end position="1272"/>
    </location>
</feature>
<feature type="coiled-coil region" evidence="1">
    <location>
        <begin position="758"/>
        <end position="792"/>
    </location>
</feature>
<dbReference type="GO" id="GO:0008356">
    <property type="term" value="P:asymmetric cell division"/>
    <property type="evidence" value="ECO:0007669"/>
    <property type="project" value="InterPro"/>
</dbReference>
<dbReference type="Gramene" id="Mp6g00580.1">
    <property type="protein sequence ID" value="Mp6g00580.1.cds"/>
    <property type="gene ID" value="Mp6g00580"/>
</dbReference>
<feature type="region of interest" description="Disordered" evidence="2">
    <location>
        <begin position="526"/>
        <end position="560"/>
    </location>
</feature>
<feature type="compositionally biased region" description="Basic and acidic residues" evidence="2">
    <location>
        <begin position="356"/>
        <end position="370"/>
    </location>
</feature>
<feature type="compositionally biased region" description="Basic and acidic residues" evidence="2">
    <location>
        <begin position="1023"/>
        <end position="1058"/>
    </location>
</feature>
<evidence type="ECO:0000313" key="3">
    <source>
        <dbReference type="EMBL" id="PTQ31969.1"/>
    </source>
</evidence>
<keyword evidence="4" id="KW-1185">Reference proteome</keyword>
<feature type="compositionally biased region" description="Basic and acidic residues" evidence="2">
    <location>
        <begin position="459"/>
        <end position="472"/>
    </location>
</feature>
<feature type="region of interest" description="Disordered" evidence="2">
    <location>
        <begin position="330"/>
        <end position="373"/>
    </location>
</feature>
<feature type="compositionally biased region" description="Polar residues" evidence="2">
    <location>
        <begin position="597"/>
        <end position="611"/>
    </location>
</feature>
<feature type="region of interest" description="Disordered" evidence="2">
    <location>
        <begin position="584"/>
        <end position="614"/>
    </location>
</feature>
<sequence>MRDAAACIDEQGARRSGGAAAAGGGGRSVVEAHLRRGILLVKIWQEVLRVKFEGEKKDLFGRLDEFKREMWLLLVAAGSGYLARCWHKTLKPRPHSQLADHAYEDPDERPGSPNYSSAHLIDSSSPNGMRYASHGHHVSPRGSGRSFSSKGLSKKLFSEGAQAQSKTPQKDKEGEPNGGPDDSRRLVGGVIDKSLDARSESRRSPWSSFKVKKKQGSADDAERESSAGCLKRTGDKFRWVRERRKSSSDNDSSSSRSLQALLAEGDETTASVAGSSSRGFASAAQSKSQSIDLDRSFTGPFVIEGKDAPQPPQVSEELLIRGIVREKVSQFEQGKASSSSISKGSPDAKSTSSSASKEDSSSSGAKEDKGNLSLKAETVNAVLSLRAANLAQAQAQAQAQAHALEREKLRNLKLDSITSTSQDEEDVLSGGKGKRRTDVRKYPGSGEAALLPALLSGKRTKDSNKPMSRDSSEVTLTSLTGKRMKDREIADEDNEDQAESSLASMFGPIDLSQVFFGFDSMFFGSPKDDKSPARGSKRSKYMSRSGNRNLRRMRESPKPVSAIESCLRAQQFRDESPHVARTLNFSSYGGGGEVSPSFGQSDESHSPSTPSKMVEFGERKGKNAEFEDGMQPDELKGVIGLPLLRTPRRKGPSSHRKDAQSYKGGLELVLAESNFPRTVISEETERIYPSQSKLNDVVWRRTSLPVSLKKRKVSQAVTPSSIPADTTGNAYEFEALVIPPMEGLLFSFGVGIGVMSIMESSESEIDRLGRLLQESEERIEHLNDLLRESRQITADFGGLSSQQLLLAGSISSDGRVFVEVGNNKPPRNVLALVPVIDETGRERTDLFRREAPETPQQLEHMAELEAELEAELGLLTAGISEDFNGTPDFDELDPEGVAGVADRDLVVEGLPAVLDWDDDNDDFVPADVPNHSGGGVPPRELARLLRKVKNSRQEHQIHELEADLIEAEERLEKMEKELQELKQRIGSAAPSITGGTMKVSDSAAIDPQPEMVSDDQSSQEAQPDLRKDQVPEVEEHPDCSSDGASLEKDAALEAKKLVSEQFSPTLPDKPSPSSRAAQPSSLRGSVKSLMLSEESMETEAQAANDAVCDEFLSSVFGSTAEGAQFVGVEVEEEEEEEDLDSPEFNVSVIEMPLSPVAGGKSSDPAAYKNNSSIPSAGETNSLLPGVPSKATGEDLDHVVGELLRRDSSTVKNAIKEFLLWERAEADETNPNMEELVEEEAAAQSYSRRAAGKYSTPQKSMMSTRLEQLARTSFESERPPIRPEAPPPPFGTAKLDDKTMKLFGLRDREASANIKERNHSPLPRRETTKAEASKVNTAKEGASRLVAAELSAADSEFQSILEKRRELRYASSKVGLSLAGAPPVPEREGGTFSRHREDPSRAGTNSPIQKLSNKNLFHSPHTKNTRISLETQNNRLYQNPMSDWLAEVGSPPSETS</sequence>
<feature type="region of interest" description="Disordered" evidence="2">
    <location>
        <begin position="300"/>
        <end position="319"/>
    </location>
</feature>